<comment type="caution">
    <text evidence="11">The sequence shown here is derived from an EMBL/GenBank/DDBJ whole genome shotgun (WGS) entry which is preliminary data.</text>
</comment>
<dbReference type="Proteomes" id="UP000246991">
    <property type="component" value="Unassembled WGS sequence"/>
</dbReference>
<reference evidence="11 12" key="1">
    <citation type="submission" date="2018-03" db="EMBL/GenBank/DDBJ databases">
        <title>Genomes of Pezizomycetes fungi and the evolution of truffles.</title>
        <authorList>
            <person name="Murat C."/>
            <person name="Payen T."/>
            <person name="Noel B."/>
            <person name="Kuo A."/>
            <person name="Martin F.M."/>
        </authorList>
    </citation>
    <scope>NUCLEOTIDE SEQUENCE [LARGE SCALE GENOMIC DNA]</scope>
    <source>
        <strain evidence="11">091103-1</strain>
    </source>
</reference>
<name>A0A317SE93_9PEZI</name>
<dbReference type="InterPro" id="IPR039028">
    <property type="entry name" value="BCKD/PDK"/>
</dbReference>
<keyword evidence="3 7" id="KW-0547">Nucleotide-binding</keyword>
<comment type="subcellular location">
    <subcellularLocation>
        <location evidence="7">Mitochondrion matrix</location>
    </subcellularLocation>
</comment>
<keyword evidence="5 7" id="KW-0067">ATP-binding</keyword>
<feature type="compositionally biased region" description="Polar residues" evidence="8">
    <location>
        <begin position="1"/>
        <end position="17"/>
    </location>
</feature>
<evidence type="ECO:0000313" key="11">
    <source>
        <dbReference type="EMBL" id="PWW72754.1"/>
    </source>
</evidence>
<protein>
    <recommendedName>
        <fullName evidence="7">Protein-serine/threonine kinase</fullName>
        <ecNumber evidence="7">2.7.11.-</ecNumber>
    </recommendedName>
</protein>
<dbReference type="EC" id="2.7.11.-" evidence="7"/>
<accession>A0A317SE93</accession>
<feature type="domain" description="Histidine kinase/HSP90-like ATPase" evidence="9">
    <location>
        <begin position="253"/>
        <end position="407"/>
    </location>
</feature>
<feature type="domain" description="Branched-chain alpha-ketoacid dehydrogenase kinase/Pyruvate dehydrogenase kinase N-terminal" evidence="10">
    <location>
        <begin position="73"/>
        <end position="233"/>
    </location>
</feature>
<keyword evidence="4 7" id="KW-0418">Kinase</keyword>
<dbReference type="InterPro" id="IPR036890">
    <property type="entry name" value="HATPase_C_sf"/>
</dbReference>
<keyword evidence="6 7" id="KW-0496">Mitochondrion</keyword>
<evidence type="ECO:0000256" key="5">
    <source>
        <dbReference type="ARBA" id="ARBA00022840"/>
    </source>
</evidence>
<dbReference type="Gene3D" id="1.20.140.20">
    <property type="entry name" value="Alpha-ketoacid/pyruvate dehydrogenase kinase, N-terminal domain"/>
    <property type="match status" value="1"/>
</dbReference>
<dbReference type="STRING" id="42249.A0A317SE93"/>
<feature type="region of interest" description="Disordered" evidence="8">
    <location>
        <begin position="1"/>
        <end position="35"/>
    </location>
</feature>
<dbReference type="Pfam" id="PF10436">
    <property type="entry name" value="BCDHK_Adom3"/>
    <property type="match status" value="1"/>
</dbReference>
<dbReference type="GO" id="GO:0005759">
    <property type="term" value="C:mitochondrial matrix"/>
    <property type="evidence" value="ECO:0007669"/>
    <property type="project" value="UniProtKB-SubCell"/>
</dbReference>
<organism evidence="11 12">
    <name type="scientific">Tuber magnatum</name>
    <name type="common">white Piedmont truffle</name>
    <dbReference type="NCBI Taxonomy" id="42249"/>
    <lineage>
        <taxon>Eukaryota</taxon>
        <taxon>Fungi</taxon>
        <taxon>Dikarya</taxon>
        <taxon>Ascomycota</taxon>
        <taxon>Pezizomycotina</taxon>
        <taxon>Pezizomycetes</taxon>
        <taxon>Pezizales</taxon>
        <taxon>Tuberaceae</taxon>
        <taxon>Tuber</taxon>
    </lineage>
</organism>
<comment type="similarity">
    <text evidence="1 7">Belongs to the PDK/BCKDK protein kinase family.</text>
</comment>
<dbReference type="InterPro" id="IPR036784">
    <property type="entry name" value="AK/P_DHK_N_sf"/>
</dbReference>
<dbReference type="Gene3D" id="3.30.565.10">
    <property type="entry name" value="Histidine kinase-like ATPase, C-terminal domain"/>
    <property type="match status" value="1"/>
</dbReference>
<dbReference type="InterPro" id="IPR018955">
    <property type="entry name" value="BCDHK/PDK_N"/>
</dbReference>
<dbReference type="PANTHER" id="PTHR11947">
    <property type="entry name" value="PYRUVATE DEHYDROGENASE KINASE"/>
    <property type="match status" value="1"/>
</dbReference>
<dbReference type="GO" id="GO:0005524">
    <property type="term" value="F:ATP binding"/>
    <property type="evidence" value="ECO:0007669"/>
    <property type="project" value="UniProtKB-UniRule"/>
</dbReference>
<dbReference type="EMBL" id="PYWC01000094">
    <property type="protein sequence ID" value="PWW72754.1"/>
    <property type="molecule type" value="Genomic_DNA"/>
</dbReference>
<dbReference type="SUPFAM" id="SSF55874">
    <property type="entry name" value="ATPase domain of HSP90 chaperone/DNA topoisomerase II/histidine kinase"/>
    <property type="match status" value="1"/>
</dbReference>
<evidence type="ECO:0000256" key="3">
    <source>
        <dbReference type="ARBA" id="ARBA00022741"/>
    </source>
</evidence>
<proteinExistence type="inferred from homology"/>
<keyword evidence="2 7" id="KW-0808">Transferase</keyword>
<evidence type="ECO:0000256" key="2">
    <source>
        <dbReference type="ARBA" id="ARBA00022679"/>
    </source>
</evidence>
<dbReference type="AlphaFoldDB" id="A0A317SE93"/>
<evidence type="ECO:0000256" key="6">
    <source>
        <dbReference type="ARBA" id="ARBA00023128"/>
    </source>
</evidence>
<dbReference type="SUPFAM" id="SSF69012">
    <property type="entry name" value="alpha-ketoacid dehydrogenase kinase, N-terminal domain"/>
    <property type="match status" value="1"/>
</dbReference>
<sequence length="422" mass="47801">MRQRASSLESSPTQTALIGSHAKVPRSRVIPAPTTTPTVATEINARYLSSIQHNPRWRASGVLDSYVAQPAHPISLRQLVFFGGRNLDEKKIINSANYVRTELPLRIAHRIRDMQKLPYVVVTNRHLSEVYELYYKAFESFRKIPEIKSLEDNEKFCEIVKTALQEHLTVIPRLAMGVLECSDLVPSHELDRFMNVILRSRISRRVIAEQHLALTDTFNSPFHFPDSVSHQPHDFVPEVQIEGRLDTTFPYIPSHLEYIIGELLRNSIQATIDHHTPLSTSLPPIKVLICHTKEHIIFRVSDQGGGIPIAELAHLWSFAKGPRAASYLQNFSRVPKMAATLQELQKTAHTHSRRESMDTSLSRLTSRPPNLRLGMGLPMSRVYAEYWAGSLELHSLDGYGTDVFLQVSKLGNKCERLNLDGV</sequence>
<evidence type="ECO:0000256" key="7">
    <source>
        <dbReference type="RuleBase" id="RU366032"/>
    </source>
</evidence>
<evidence type="ECO:0000313" key="12">
    <source>
        <dbReference type="Proteomes" id="UP000246991"/>
    </source>
</evidence>
<evidence type="ECO:0000256" key="1">
    <source>
        <dbReference type="ARBA" id="ARBA00006155"/>
    </source>
</evidence>
<evidence type="ECO:0000259" key="10">
    <source>
        <dbReference type="Pfam" id="PF10436"/>
    </source>
</evidence>
<dbReference type="OrthoDB" id="407390at2759"/>
<evidence type="ECO:0000256" key="8">
    <source>
        <dbReference type="SAM" id="MobiDB-lite"/>
    </source>
</evidence>
<dbReference type="GO" id="GO:0004740">
    <property type="term" value="F:pyruvate dehydrogenase (acetyl-transferring) kinase activity"/>
    <property type="evidence" value="ECO:0007669"/>
    <property type="project" value="TreeGrafter"/>
</dbReference>
<dbReference type="PANTHER" id="PTHR11947:SF25">
    <property type="entry name" value="[PYRUVATE DEHYDROGENASE (ACETYL-TRANSFERRING)] KINASE 2, MITOCHONDRIAL"/>
    <property type="match status" value="1"/>
</dbReference>
<gene>
    <name evidence="11" type="ORF">C7212DRAFT_285788</name>
</gene>
<keyword evidence="12" id="KW-1185">Reference proteome</keyword>
<evidence type="ECO:0000256" key="4">
    <source>
        <dbReference type="ARBA" id="ARBA00022777"/>
    </source>
</evidence>
<dbReference type="Pfam" id="PF02518">
    <property type="entry name" value="HATPase_c"/>
    <property type="match status" value="1"/>
</dbReference>
<dbReference type="GO" id="GO:0010906">
    <property type="term" value="P:regulation of glucose metabolic process"/>
    <property type="evidence" value="ECO:0007669"/>
    <property type="project" value="TreeGrafter"/>
</dbReference>
<evidence type="ECO:0000259" key="9">
    <source>
        <dbReference type="Pfam" id="PF02518"/>
    </source>
</evidence>
<dbReference type="InterPro" id="IPR003594">
    <property type="entry name" value="HATPase_dom"/>
</dbReference>